<dbReference type="EMBL" id="HE797077">
    <property type="protein sequence ID" value="CCM02340.1"/>
    <property type="molecule type" value="Genomic_DNA"/>
</dbReference>
<accession>J4GP88</accession>
<protein>
    <submittedName>
        <fullName evidence="2">Uncharacterized protein</fullName>
    </submittedName>
</protein>
<reference evidence="2 3" key="1">
    <citation type="journal article" date="2012" name="Appl. Environ. Microbiol.">
        <title>Short-read sequencing for genomic analysis of the brown rot fungus Fibroporia radiculosa.</title>
        <authorList>
            <person name="Tang J.D."/>
            <person name="Perkins A.D."/>
            <person name="Sonstegard T.S."/>
            <person name="Schroeder S.G."/>
            <person name="Burgess S.C."/>
            <person name="Diehl S.V."/>
        </authorList>
    </citation>
    <scope>NUCLEOTIDE SEQUENCE [LARGE SCALE GENOMIC DNA]</scope>
    <source>
        <strain evidence="2 3">TFFH 294</strain>
    </source>
</reference>
<gene>
    <name evidence="2" type="ORF">FIBRA_04433</name>
</gene>
<feature type="compositionally biased region" description="Low complexity" evidence="1">
    <location>
        <begin position="221"/>
        <end position="232"/>
    </location>
</feature>
<name>J4GP88_9APHY</name>
<dbReference type="AlphaFoldDB" id="J4GP88"/>
<feature type="region of interest" description="Disordered" evidence="1">
    <location>
        <begin position="217"/>
        <end position="238"/>
    </location>
</feature>
<sequence length="906" mass="101559">MLPRSKLSRNAATTIQRRLASKNTRKQSQSDFGLIPELPQAAPVLPPPEEQCKIIARRIGKAEREERMDITMSLTPVKTYMGGFTRPRDIRISNWMPGGQYVLREKLYEPPPASAYEPHTVFLVESRYPVRHGIGRADTLEHFVGVCREGDLPAVLARLNSDKAPKDTLQSMDNARWPWMPQKKIRQVKWEEGESREDLLARLLAEDAEVATKLVAEESARQPPQQQTAAPNPRKKATRSELIAKELMHSAPGGGGSRVHHRMFHFSFHASAESDTPLGAPGTFKARTAIPTSSWSRPHKPSQDADDNVVPSYYVERKRQRDAVEERKEEEGGLMAQLSAGILSEGVAAHTKAREEKIPVEVRDPLDGTVRHPSGFEPPTPETHFHPAVAKTATEDHPMMSTVKQHWDALPMNADAREVIGPDNGVAQEFIRKKISEVVDRAEAIPSHTQEEQSPIEMIDLLATGTTTTPEQRRAIPTSSWDSPKKSPRWKQHPEDVVPTYYVERKRQLSSVEERIEAEGNLMAELNEGILSEGLAADIKHRDEKIPVEVRDPLDGTVRHPSGFEPPTPETHFHPTAAKSVTEDHPIVSTIKVPWMDAVSPKNSRSLHTSAVMRATAVPYAAFHLMSPALAQAPQPVQAARQQEDVDEDDHDANLMQTEDIDDETLHVRKQYLPTLGAQPFWRPLLTATFATRPLALTFARLSRGQTRGTPYYVSVSNDDRKYAPSLQSRLRNMRINRMHGLAMDMGRLLNGERGGFLGIRFSPEQRGRAIDGEGMSDPIQMDKRMIQVGVGEWYARVEEVKEQFSEGARDAEVAEAVRVFGLDEHGQRTDDGAWPSRPEPYPRYESLEEYALQQSPPVNLSAMDKKAAKAAKEELVAKHKYEIARLMSLPSNGVIRPYIFKSTQP</sequence>
<dbReference type="RefSeq" id="XP_012181623.1">
    <property type="nucleotide sequence ID" value="XM_012326233.1"/>
</dbReference>
<dbReference type="GeneID" id="24097251"/>
<evidence type="ECO:0000313" key="3">
    <source>
        <dbReference type="Proteomes" id="UP000006352"/>
    </source>
</evidence>
<feature type="region of interest" description="Disordered" evidence="1">
    <location>
        <begin position="290"/>
        <end position="332"/>
    </location>
</feature>
<keyword evidence="3" id="KW-1185">Reference proteome</keyword>
<dbReference type="OrthoDB" id="3258969at2759"/>
<proteinExistence type="predicted"/>
<dbReference type="Proteomes" id="UP000006352">
    <property type="component" value="Unassembled WGS sequence"/>
</dbReference>
<evidence type="ECO:0000313" key="2">
    <source>
        <dbReference type="EMBL" id="CCM02340.1"/>
    </source>
</evidence>
<organism evidence="2 3">
    <name type="scientific">Fibroporia radiculosa</name>
    <dbReference type="NCBI Taxonomy" id="599839"/>
    <lineage>
        <taxon>Eukaryota</taxon>
        <taxon>Fungi</taxon>
        <taxon>Dikarya</taxon>
        <taxon>Basidiomycota</taxon>
        <taxon>Agaricomycotina</taxon>
        <taxon>Agaricomycetes</taxon>
        <taxon>Polyporales</taxon>
        <taxon>Fibroporiaceae</taxon>
        <taxon>Fibroporia</taxon>
    </lineage>
</organism>
<feature type="region of interest" description="Disordered" evidence="1">
    <location>
        <begin position="553"/>
        <end position="572"/>
    </location>
</feature>
<feature type="region of interest" description="Disordered" evidence="1">
    <location>
        <begin position="467"/>
        <end position="492"/>
    </location>
</feature>
<dbReference type="InParanoid" id="J4GP88"/>
<evidence type="ECO:0000256" key="1">
    <source>
        <dbReference type="SAM" id="MobiDB-lite"/>
    </source>
</evidence>
<feature type="compositionally biased region" description="Basic and acidic residues" evidence="1">
    <location>
        <begin position="315"/>
        <end position="331"/>
    </location>
</feature>
<dbReference type="HOGENOM" id="CLU_356812_0_0_1"/>